<dbReference type="Pfam" id="PF04450">
    <property type="entry name" value="BSP"/>
    <property type="match status" value="1"/>
</dbReference>
<name>A0A6A2YKY1_HIBSY</name>
<accession>A0A6A2YKY1</accession>
<keyword evidence="3" id="KW-1185">Reference proteome</keyword>
<evidence type="ECO:0000313" key="2">
    <source>
        <dbReference type="EMBL" id="KAE8678474.1"/>
    </source>
</evidence>
<proteinExistence type="predicted"/>
<keyword evidence="1" id="KW-0812">Transmembrane</keyword>
<keyword evidence="1" id="KW-0472">Membrane</keyword>
<sequence length="337" mass="37446">MPRLGHVRLDRVSSWNSWLPVIVFYFPIIFAFSPWPSFHSPLMEDYTLPIPLLTKTATATSGAANEDAKNRASSPSTSGIICRLLLVILIGTISVWAKHEASKGFKVTVINSAAIKHSPAGRRFHLFYVSNDEATRIILSTSAVVENILYPNHPHQTKKPVHHVVLQLTAAGEDNPSKTKVSVARSKEKESVYIISLSASIMEESNFKYSVVSAIQLAMARIWVWDGESSGGAPPWLIDGMAEYIWMRAGFGQGEETTQHLGSNFRPDKLCFVVSELCSKWKMKMNGDDDGKRAKPGGVCREEGKDPKIVAEALDYLEQRNKGYVEGLNQILRDGWD</sequence>
<gene>
    <name evidence="2" type="ORF">F3Y22_tig00111409pilonHSYRG00308</name>
</gene>
<keyword evidence="1" id="KW-1133">Transmembrane helix</keyword>
<reference evidence="2" key="1">
    <citation type="submission" date="2019-09" db="EMBL/GenBank/DDBJ databases">
        <title>Draft genome information of white flower Hibiscus syriacus.</title>
        <authorList>
            <person name="Kim Y.-M."/>
        </authorList>
    </citation>
    <scope>NUCLEOTIDE SEQUENCE [LARGE SCALE GENOMIC DNA]</scope>
    <source>
        <strain evidence="2">YM2019G1</strain>
    </source>
</reference>
<dbReference type="InterPro" id="IPR007541">
    <property type="entry name" value="Uncharacterised_BSP"/>
</dbReference>
<dbReference type="EMBL" id="VEPZ02001335">
    <property type="protein sequence ID" value="KAE8678474.1"/>
    <property type="molecule type" value="Genomic_DNA"/>
</dbReference>
<feature type="transmembrane region" description="Helical" evidence="1">
    <location>
        <begin position="12"/>
        <end position="33"/>
    </location>
</feature>
<dbReference type="Proteomes" id="UP000436088">
    <property type="component" value="Unassembled WGS sequence"/>
</dbReference>
<evidence type="ECO:0000256" key="1">
    <source>
        <dbReference type="SAM" id="Phobius"/>
    </source>
</evidence>
<organism evidence="2 3">
    <name type="scientific">Hibiscus syriacus</name>
    <name type="common">Rose of Sharon</name>
    <dbReference type="NCBI Taxonomy" id="106335"/>
    <lineage>
        <taxon>Eukaryota</taxon>
        <taxon>Viridiplantae</taxon>
        <taxon>Streptophyta</taxon>
        <taxon>Embryophyta</taxon>
        <taxon>Tracheophyta</taxon>
        <taxon>Spermatophyta</taxon>
        <taxon>Magnoliopsida</taxon>
        <taxon>eudicotyledons</taxon>
        <taxon>Gunneridae</taxon>
        <taxon>Pentapetalae</taxon>
        <taxon>rosids</taxon>
        <taxon>malvids</taxon>
        <taxon>Malvales</taxon>
        <taxon>Malvaceae</taxon>
        <taxon>Malvoideae</taxon>
        <taxon>Hibiscus</taxon>
    </lineage>
</organism>
<comment type="caution">
    <text evidence="2">The sequence shown here is derived from an EMBL/GenBank/DDBJ whole genome shotgun (WGS) entry which is preliminary data.</text>
</comment>
<dbReference type="AlphaFoldDB" id="A0A6A2YKY1"/>
<evidence type="ECO:0000313" key="3">
    <source>
        <dbReference type="Proteomes" id="UP000436088"/>
    </source>
</evidence>
<protein>
    <submittedName>
        <fullName evidence="2">Carbohydrate-binding X8 domain superfamily protein, putative isoform 1</fullName>
    </submittedName>
</protein>
<dbReference type="PANTHER" id="PTHR33321:SF3">
    <property type="entry name" value="OS05G0582000 PROTEIN"/>
    <property type="match status" value="1"/>
</dbReference>
<dbReference type="PANTHER" id="PTHR33321">
    <property type="match status" value="1"/>
</dbReference>